<dbReference type="Gene3D" id="1.10.357.10">
    <property type="entry name" value="Tetracycline Repressor, domain 2"/>
    <property type="match status" value="1"/>
</dbReference>
<evidence type="ECO:0000313" key="7">
    <source>
        <dbReference type="Proteomes" id="UP000298649"/>
    </source>
</evidence>
<proteinExistence type="predicted"/>
<dbReference type="PANTHER" id="PTHR30055:SF234">
    <property type="entry name" value="HTH-TYPE TRANSCRIPTIONAL REGULATOR BETI"/>
    <property type="match status" value="1"/>
</dbReference>
<evidence type="ECO:0000256" key="2">
    <source>
        <dbReference type="ARBA" id="ARBA00023125"/>
    </source>
</evidence>
<dbReference type="InterPro" id="IPR050109">
    <property type="entry name" value="HTH-type_TetR-like_transc_reg"/>
</dbReference>
<dbReference type="PRINTS" id="PR00455">
    <property type="entry name" value="HTHTETR"/>
</dbReference>
<keyword evidence="3" id="KW-0804">Transcription</keyword>
<dbReference type="InterPro" id="IPR001647">
    <property type="entry name" value="HTH_TetR"/>
</dbReference>
<dbReference type="Proteomes" id="UP000298649">
    <property type="component" value="Plasmid pAtCFBP7129b"/>
</dbReference>
<evidence type="ECO:0000259" key="5">
    <source>
        <dbReference type="PROSITE" id="PS50977"/>
    </source>
</evidence>
<dbReference type="InterPro" id="IPR009057">
    <property type="entry name" value="Homeodomain-like_sf"/>
</dbReference>
<evidence type="ECO:0000256" key="4">
    <source>
        <dbReference type="PROSITE-ProRule" id="PRU00335"/>
    </source>
</evidence>
<dbReference type="PANTHER" id="PTHR30055">
    <property type="entry name" value="HTH-TYPE TRANSCRIPTIONAL REGULATOR RUTR"/>
    <property type="match status" value="1"/>
</dbReference>
<evidence type="ECO:0000256" key="3">
    <source>
        <dbReference type="ARBA" id="ARBA00023163"/>
    </source>
</evidence>
<name>A0A4D7Z692_AGRTU</name>
<keyword evidence="6" id="KW-0614">Plasmid</keyword>
<gene>
    <name evidence="6" type="ORF">CFBP7129_29505</name>
</gene>
<sequence length="208" mass="23296">MSRTIPEDAHIEVARCAARLFLQKGVADTTGDEIADAAGISKRTLWRYFRTKESCVEPLFALASQRLAARFRSWPSDISVERFLEITYDMSKIDSQELIDTRLLIHLIARLDEEPALLGPWHMSTRNTEDTMAEVIASRLDLSPKDFDVMLCAATVAAAMRVVDETVSRGAVRYGQTPTVAETNDRLAQAIRRASTLPFCDPVTPRPR</sequence>
<keyword evidence="2 4" id="KW-0238">DNA-binding</keyword>
<feature type="domain" description="HTH tetR-type" evidence="5">
    <location>
        <begin position="7"/>
        <end position="67"/>
    </location>
</feature>
<dbReference type="GO" id="GO:0000976">
    <property type="term" value="F:transcription cis-regulatory region binding"/>
    <property type="evidence" value="ECO:0007669"/>
    <property type="project" value="TreeGrafter"/>
</dbReference>
<keyword evidence="1" id="KW-0805">Transcription regulation</keyword>
<evidence type="ECO:0000256" key="1">
    <source>
        <dbReference type="ARBA" id="ARBA00023015"/>
    </source>
</evidence>
<dbReference type="Pfam" id="PF17754">
    <property type="entry name" value="TetR_C_14"/>
    <property type="match status" value="1"/>
</dbReference>
<reference evidence="6 7" key="1">
    <citation type="submission" date="2019-04" db="EMBL/GenBank/DDBJ databases">
        <title>Complete genome sequence of Agrobacterium tumefaciens CFBP7129.</title>
        <authorList>
            <person name="Haryono M."/>
            <person name="Lin Y.-C."/>
            <person name="Lai E.-M."/>
            <person name="Kuo C.-H."/>
        </authorList>
    </citation>
    <scope>NUCLEOTIDE SEQUENCE [LARGE SCALE GENOMIC DNA]</scope>
    <source>
        <strain evidence="6 7">CFBP7129</strain>
        <plasmid evidence="7">patcfbp7129b</plasmid>
    </source>
</reference>
<dbReference type="SUPFAM" id="SSF46689">
    <property type="entry name" value="Homeodomain-like"/>
    <property type="match status" value="1"/>
</dbReference>
<dbReference type="RefSeq" id="WP_137006542.1">
    <property type="nucleotide sequence ID" value="NZ_CP039925.1"/>
</dbReference>
<evidence type="ECO:0000313" key="6">
    <source>
        <dbReference type="EMBL" id="QCL98294.1"/>
    </source>
</evidence>
<accession>A0A4D7Z692</accession>
<dbReference type="AlphaFoldDB" id="A0A4D7Z692"/>
<feature type="DNA-binding region" description="H-T-H motif" evidence="4">
    <location>
        <begin position="30"/>
        <end position="49"/>
    </location>
</feature>
<dbReference type="EMBL" id="CP039925">
    <property type="protein sequence ID" value="QCL98294.1"/>
    <property type="molecule type" value="Genomic_DNA"/>
</dbReference>
<dbReference type="PROSITE" id="PS50977">
    <property type="entry name" value="HTH_TETR_2"/>
    <property type="match status" value="1"/>
</dbReference>
<dbReference type="Pfam" id="PF00440">
    <property type="entry name" value="TetR_N"/>
    <property type="match status" value="1"/>
</dbReference>
<dbReference type="GO" id="GO:0003700">
    <property type="term" value="F:DNA-binding transcription factor activity"/>
    <property type="evidence" value="ECO:0007669"/>
    <property type="project" value="TreeGrafter"/>
</dbReference>
<dbReference type="InterPro" id="IPR041347">
    <property type="entry name" value="MftR_C"/>
</dbReference>
<organism evidence="6 7">
    <name type="scientific">Agrobacterium tumefaciens</name>
    <dbReference type="NCBI Taxonomy" id="358"/>
    <lineage>
        <taxon>Bacteria</taxon>
        <taxon>Pseudomonadati</taxon>
        <taxon>Pseudomonadota</taxon>
        <taxon>Alphaproteobacteria</taxon>
        <taxon>Hyphomicrobiales</taxon>
        <taxon>Rhizobiaceae</taxon>
        <taxon>Rhizobium/Agrobacterium group</taxon>
        <taxon>Agrobacterium</taxon>
        <taxon>Agrobacterium tumefaciens complex</taxon>
    </lineage>
</organism>
<protein>
    <submittedName>
        <fullName evidence="6">TetR family transcriptional regulator</fullName>
    </submittedName>
</protein>
<geneLocation type="plasmid" evidence="7">
    <name>patcfbp7129b</name>
</geneLocation>